<dbReference type="Gene3D" id="3.40.1670.10">
    <property type="entry name" value="UbiD C-terminal domain-like"/>
    <property type="match status" value="1"/>
</dbReference>
<dbReference type="GO" id="GO:0016831">
    <property type="term" value="F:carboxy-lyase activity"/>
    <property type="evidence" value="ECO:0007669"/>
    <property type="project" value="InterPro"/>
</dbReference>
<accession>A0A9P7HKE5</accession>
<dbReference type="PANTHER" id="PTHR30108:SF17">
    <property type="entry name" value="FERULIC ACID DECARBOXYLASE 1"/>
    <property type="match status" value="1"/>
</dbReference>
<proteinExistence type="predicted"/>
<feature type="domain" description="3-octaprenyl-4-hydroxybenzoate carboxy-lyase-like Rift-related" evidence="1">
    <location>
        <begin position="102"/>
        <end position="178"/>
    </location>
</feature>
<reference evidence="2" key="1">
    <citation type="journal article" date="2020" name="bioRxiv">
        <title>Historical genomics reveals the evolutionary mechanisms behind multiple outbreaks of the host-specific coffee wilt pathogen Fusarium xylarioides.</title>
        <authorList>
            <person name="Peck D."/>
            <person name="Nowell R.W."/>
            <person name="Flood J."/>
            <person name="Ryan M.J."/>
            <person name="Barraclough T.G."/>
        </authorList>
    </citation>
    <scope>NUCLEOTIDE SEQUENCE</scope>
    <source>
        <strain evidence="2">IMI 127659i</strain>
    </source>
</reference>
<dbReference type="PANTHER" id="PTHR30108">
    <property type="entry name" value="3-OCTAPRENYL-4-HYDROXYBENZOATE CARBOXY-LYASE-RELATED"/>
    <property type="match status" value="1"/>
</dbReference>
<dbReference type="InterPro" id="IPR002830">
    <property type="entry name" value="UbiD"/>
</dbReference>
<evidence type="ECO:0000259" key="1">
    <source>
        <dbReference type="Pfam" id="PF01977"/>
    </source>
</evidence>
<dbReference type="InterPro" id="IPR048304">
    <property type="entry name" value="UbiD_Rift_dom"/>
</dbReference>
<organism evidence="2 3">
    <name type="scientific">Fusarium xylarioides</name>
    <dbReference type="NCBI Taxonomy" id="221167"/>
    <lineage>
        <taxon>Eukaryota</taxon>
        <taxon>Fungi</taxon>
        <taxon>Dikarya</taxon>
        <taxon>Ascomycota</taxon>
        <taxon>Pezizomycotina</taxon>
        <taxon>Sordariomycetes</taxon>
        <taxon>Hypocreomycetidae</taxon>
        <taxon>Hypocreales</taxon>
        <taxon>Nectriaceae</taxon>
        <taxon>Fusarium</taxon>
        <taxon>Fusarium fujikuroi species complex</taxon>
    </lineage>
</organism>
<gene>
    <name evidence="2" type="ORF">H9Q72_010695</name>
</gene>
<reference evidence="2" key="2">
    <citation type="submission" date="2020-10" db="EMBL/GenBank/DDBJ databases">
        <authorList>
            <person name="Peck L.D."/>
            <person name="Nowell R.W."/>
            <person name="Flood J."/>
            <person name="Ryan M.J."/>
            <person name="Barraclough T.G."/>
        </authorList>
    </citation>
    <scope>NUCLEOTIDE SEQUENCE</scope>
    <source>
        <strain evidence="2">IMI 127659i</strain>
    </source>
</reference>
<dbReference type="Proteomes" id="UP000750502">
    <property type="component" value="Unassembled WGS sequence"/>
</dbReference>
<name>A0A9P7HKE5_9HYPO</name>
<dbReference type="AlphaFoldDB" id="A0A9P7HKE5"/>
<dbReference type="Pfam" id="PF01977">
    <property type="entry name" value="UbiD"/>
    <property type="match status" value="1"/>
</dbReference>
<protein>
    <recommendedName>
        <fullName evidence="1">3-octaprenyl-4-hydroxybenzoate carboxy-lyase-like Rift-related domain-containing protein</fullName>
    </recommendedName>
</protein>
<dbReference type="SUPFAM" id="SSF50475">
    <property type="entry name" value="FMN-binding split barrel"/>
    <property type="match status" value="2"/>
</dbReference>
<evidence type="ECO:0000313" key="2">
    <source>
        <dbReference type="EMBL" id="KAG5761190.1"/>
    </source>
</evidence>
<evidence type="ECO:0000313" key="3">
    <source>
        <dbReference type="Proteomes" id="UP000750502"/>
    </source>
</evidence>
<dbReference type="GO" id="GO:0046281">
    <property type="term" value="P:cinnamic acid catabolic process"/>
    <property type="evidence" value="ECO:0007669"/>
    <property type="project" value="TreeGrafter"/>
</dbReference>
<dbReference type="OrthoDB" id="4878259at2759"/>
<dbReference type="EMBL" id="JADFTT010000472">
    <property type="protein sequence ID" value="KAG5761190.1"/>
    <property type="molecule type" value="Genomic_DNA"/>
</dbReference>
<dbReference type="GO" id="GO:0005737">
    <property type="term" value="C:cytoplasm"/>
    <property type="evidence" value="ECO:0007669"/>
    <property type="project" value="TreeGrafter"/>
</dbReference>
<dbReference type="GO" id="GO:0033494">
    <property type="term" value="P:ferulate metabolic process"/>
    <property type="evidence" value="ECO:0007669"/>
    <property type="project" value="TreeGrafter"/>
</dbReference>
<dbReference type="SUPFAM" id="SSF143968">
    <property type="entry name" value="UbiD C-terminal domain-like"/>
    <property type="match status" value="1"/>
</dbReference>
<comment type="caution">
    <text evidence="2">The sequence shown here is derived from an EMBL/GenBank/DDBJ whole genome shotgun (WGS) entry which is preliminary data.</text>
</comment>
<keyword evidence="3" id="KW-1185">Reference proteome</keyword>
<sequence length="260" mass="28775">MSVTLLPAEAPKSPAVNFRRYIQELHNNDDLVLVEKEVNPDLELAAICRRVYKKEDKAPLFMNVKGSGSGGLFRVLGAPVGASIVPGKRFIRIANSLSLPSDSPVEVVECETNDIYVPTCAEVVYEGFVSATEAAPEGPMAEYHGHIFPGESHDCPLFRVNVITHRTDPILPVCVAGRAPEENHTVWGLMQAAEILTICQDAGLPITMAWNPFESHCLWFVLQLDMKKVRDMNTNMKEFSERVGHTIFVSNPASISRQFI</sequence>